<evidence type="ECO:0000256" key="3">
    <source>
        <dbReference type="ARBA" id="ARBA00022982"/>
    </source>
</evidence>
<dbReference type="InterPro" id="IPR029039">
    <property type="entry name" value="Flavoprotein-like_sf"/>
</dbReference>
<keyword evidence="2" id="KW-0288">FMN</keyword>
<dbReference type="PROSITE" id="PS50902">
    <property type="entry name" value="FLAVODOXIN_LIKE"/>
    <property type="match status" value="1"/>
</dbReference>
<evidence type="ECO:0000256" key="2">
    <source>
        <dbReference type="ARBA" id="ARBA00022643"/>
    </source>
</evidence>
<comment type="caution">
    <text evidence="7">The sequence shown here is derived from an EMBL/GenBank/DDBJ whole genome shotgun (WGS) entry which is preliminary data.</text>
</comment>
<feature type="domain" description="FAD-binding FR-type" evidence="6">
    <location>
        <begin position="299"/>
        <end position="409"/>
    </location>
</feature>
<evidence type="ECO:0000259" key="5">
    <source>
        <dbReference type="PROSITE" id="PS50902"/>
    </source>
</evidence>
<dbReference type="Gene3D" id="2.40.30.10">
    <property type="entry name" value="Translation factors"/>
    <property type="match status" value="1"/>
</dbReference>
<sequence length="544" mass="57990">MMRSAPLLRRLLTGTVLGVLLLLWGSAGLLAALNPPSSTDRPLRPEQLAAQLSALPLPAPVTVEAVSVQAGALAQAWLQDGHGTRHHLYLDPVQGTPVTLRAGWLAPLAGHAQRWAAPLRAPLPALALLAVGYLLVCRPLWRRRPPLVAASGSALVCYGSQSGTAEALAQHSAALLGDLPCLPLNAVTADQLRRLQQLWVVTSTYGEGDAPDNAALFAKTLAAAGPLPRLHYQVLGLGDHRYQQFCGYAAQLDQALAQAGATPQTALLCMAEREPQVWQRWLSTLGSDSDSDGAPLPLATWQPARLSGRTLLNPGSAGGGLYHITLTPHSPLSWQAGDVVEIACGDDADSVRAYSIASLPSDGAISLLVRQLAVAPGQWGLGSGLLTEHWPLNQEVRVRVRTNSGFHSQPGPAILIGSGTGLAGLLGHLRQRGRAHPADTWLLWGERNAAVDDICAIELAEWAGRGVQIDKVFSRDGHPLRYVQELLPGYADQLDHWLQRGATLYVCGSLDGMGAGVDQTLRSLFGAERIDQLLAAGRYRRDLY</sequence>
<dbReference type="EC" id="1.6.2.4" evidence="4"/>
<dbReference type="Pfam" id="PF00258">
    <property type="entry name" value="Flavodoxin_1"/>
    <property type="match status" value="1"/>
</dbReference>
<organism evidence="7 8">
    <name type="scientific">Isoalcanivorax beigongshangi</name>
    <dbReference type="NCBI Taxonomy" id="3238810"/>
    <lineage>
        <taxon>Bacteria</taxon>
        <taxon>Pseudomonadati</taxon>
        <taxon>Pseudomonadota</taxon>
        <taxon>Gammaproteobacteria</taxon>
        <taxon>Oceanospirillales</taxon>
        <taxon>Alcanivoracaceae</taxon>
        <taxon>Isoalcanivorax</taxon>
    </lineage>
</organism>
<feature type="domain" description="Flavodoxin-like" evidence="5">
    <location>
        <begin position="154"/>
        <end position="306"/>
    </location>
</feature>
<dbReference type="InterPro" id="IPR039261">
    <property type="entry name" value="FNR_nucleotide-bd"/>
</dbReference>
<dbReference type="PRINTS" id="PR00371">
    <property type="entry name" value="FPNCR"/>
</dbReference>
<dbReference type="InterPro" id="IPR017938">
    <property type="entry name" value="Riboflavin_synthase-like_b-brl"/>
</dbReference>
<dbReference type="PRINTS" id="PR00369">
    <property type="entry name" value="FLAVODOXIN"/>
</dbReference>
<keyword evidence="3" id="KW-0249">Electron transport</keyword>
<accession>A0ABV4AI04</accession>
<protein>
    <recommendedName>
        <fullName evidence="4">NADPH--hemoprotein reductase</fullName>
        <ecNumber evidence="4">1.6.2.4</ecNumber>
    </recommendedName>
</protein>
<evidence type="ECO:0000256" key="4">
    <source>
        <dbReference type="ARBA" id="ARBA00023797"/>
    </source>
</evidence>
<dbReference type="Gene3D" id="3.40.50.360">
    <property type="match status" value="1"/>
</dbReference>
<evidence type="ECO:0000313" key="8">
    <source>
        <dbReference type="Proteomes" id="UP001562065"/>
    </source>
</evidence>
<dbReference type="SUPFAM" id="SSF52343">
    <property type="entry name" value="Ferredoxin reductase-like, C-terminal NADP-linked domain"/>
    <property type="match status" value="1"/>
</dbReference>
<dbReference type="InterPro" id="IPR008254">
    <property type="entry name" value="Flavodoxin/NO_synth"/>
</dbReference>
<dbReference type="RefSeq" id="WP_369455694.1">
    <property type="nucleotide sequence ID" value="NZ_JBGCUO010000001.1"/>
</dbReference>
<dbReference type="PROSITE" id="PS51384">
    <property type="entry name" value="FAD_FR"/>
    <property type="match status" value="1"/>
</dbReference>
<evidence type="ECO:0000313" key="7">
    <source>
        <dbReference type="EMBL" id="MEY1662459.1"/>
    </source>
</evidence>
<dbReference type="SUPFAM" id="SSF63380">
    <property type="entry name" value="Riboflavin synthase domain-like"/>
    <property type="match status" value="1"/>
</dbReference>
<dbReference type="PANTHER" id="PTHR19384:SF17">
    <property type="entry name" value="NADPH--CYTOCHROME P450 REDUCTASE"/>
    <property type="match status" value="1"/>
</dbReference>
<dbReference type="EMBL" id="JBGCUO010000001">
    <property type="protein sequence ID" value="MEY1662459.1"/>
    <property type="molecule type" value="Genomic_DNA"/>
</dbReference>
<dbReference type="PANTHER" id="PTHR19384">
    <property type="entry name" value="NITRIC OXIDE SYNTHASE-RELATED"/>
    <property type="match status" value="1"/>
</dbReference>
<proteinExistence type="predicted"/>
<evidence type="ECO:0000256" key="1">
    <source>
        <dbReference type="ARBA" id="ARBA00022630"/>
    </source>
</evidence>
<evidence type="ECO:0000259" key="6">
    <source>
        <dbReference type="PROSITE" id="PS51384"/>
    </source>
</evidence>
<dbReference type="InterPro" id="IPR001709">
    <property type="entry name" value="Flavoprot_Pyr_Nucl_cyt_Rdtase"/>
</dbReference>
<dbReference type="Proteomes" id="UP001562065">
    <property type="component" value="Unassembled WGS sequence"/>
</dbReference>
<reference evidence="7 8" key="1">
    <citation type="submission" date="2024-07" db="EMBL/GenBank/DDBJ databases">
        <authorList>
            <person name="Ren Q."/>
        </authorList>
    </citation>
    <scope>NUCLEOTIDE SEQUENCE [LARGE SCALE GENOMIC DNA]</scope>
    <source>
        <strain evidence="7 8">REN37</strain>
    </source>
</reference>
<dbReference type="Gene3D" id="3.40.50.80">
    <property type="entry name" value="Nucleotide-binding domain of ferredoxin-NADP reductase (FNR) module"/>
    <property type="match status" value="1"/>
</dbReference>
<dbReference type="InterPro" id="IPR017927">
    <property type="entry name" value="FAD-bd_FR_type"/>
</dbReference>
<dbReference type="InterPro" id="IPR001094">
    <property type="entry name" value="Flavdoxin-like"/>
</dbReference>
<name>A0ABV4AI04_9GAMM</name>
<dbReference type="SUPFAM" id="SSF52218">
    <property type="entry name" value="Flavoproteins"/>
    <property type="match status" value="1"/>
</dbReference>
<keyword evidence="3" id="KW-0813">Transport</keyword>
<keyword evidence="8" id="KW-1185">Reference proteome</keyword>
<keyword evidence="1" id="KW-0285">Flavoprotein</keyword>
<gene>
    <name evidence="7" type="ORF">AB5I84_09905</name>
</gene>